<evidence type="ECO:0000313" key="1">
    <source>
        <dbReference type="EMBL" id="KAG9665105.1"/>
    </source>
</evidence>
<dbReference type="OrthoDB" id="3903435at2759"/>
<dbReference type="Gene3D" id="2.60.40.640">
    <property type="match status" value="1"/>
</dbReference>
<sequence>MPLLTNINMSKKTLVQDHLRIYLDGELHNQGNYPSQHFRPGQKIKGVASYSPSTEVKVHTMTIIFKATLYNEIVESGQANYGSVRTGHQSLFRYEKTILQGPHKVSPKPHEWPFEFELPERIKVPFVAELQLVPPTWNVISAAKVLYSLKLCVNPHRNTNSMQIERDINVWPFQHTELPVPEPETTLLMDAAAESQRMIPITRRRSSTLSLTQQLSRRRSSTISVPDPLQLAICMPTSLGAWQKFDIKLLCHNSTTSAETAPSLTLQTCELALKAQVSFTTNTTTTTSEDPKPPSIPIAKFKLLGKGLEIPTSATPVTVKRDMTLLDMTRSQPTLLVPNFSIGAFKLCYVLETTITLENPQTKNVVERKAEIPLRILPGGLEEHRGEEDHDAPPGFHEVISPPGYEDEDGVLWQGMVRQSPAYTLTA</sequence>
<name>A0A9P8DY35_AURME</name>
<dbReference type="InterPro" id="IPR014752">
    <property type="entry name" value="Arrestin-like_C"/>
</dbReference>
<accession>A0A9P8DY35</accession>
<evidence type="ECO:0008006" key="3">
    <source>
        <dbReference type="Google" id="ProtNLM"/>
    </source>
</evidence>
<reference evidence="1" key="1">
    <citation type="journal article" date="2021" name="J Fungi (Basel)">
        <title>Virulence traits and population genomics of the black yeast Aureobasidium melanogenum.</title>
        <authorList>
            <person name="Cernosa A."/>
            <person name="Sun X."/>
            <person name="Gostincar C."/>
            <person name="Fang C."/>
            <person name="Gunde-Cimerman N."/>
            <person name="Song Z."/>
        </authorList>
    </citation>
    <scope>NUCLEOTIDE SEQUENCE</scope>
    <source>
        <strain evidence="1">EXF-9911</strain>
    </source>
</reference>
<dbReference type="Proteomes" id="UP000779574">
    <property type="component" value="Unassembled WGS sequence"/>
</dbReference>
<evidence type="ECO:0000313" key="2">
    <source>
        <dbReference type="Proteomes" id="UP000779574"/>
    </source>
</evidence>
<organism evidence="1 2">
    <name type="scientific">Aureobasidium melanogenum</name>
    <name type="common">Aureobasidium pullulans var. melanogenum</name>
    <dbReference type="NCBI Taxonomy" id="46634"/>
    <lineage>
        <taxon>Eukaryota</taxon>
        <taxon>Fungi</taxon>
        <taxon>Dikarya</taxon>
        <taxon>Ascomycota</taxon>
        <taxon>Pezizomycotina</taxon>
        <taxon>Dothideomycetes</taxon>
        <taxon>Dothideomycetidae</taxon>
        <taxon>Dothideales</taxon>
        <taxon>Saccotheciaceae</taxon>
        <taxon>Aureobasidium</taxon>
    </lineage>
</organism>
<proteinExistence type="predicted"/>
<reference evidence="1" key="2">
    <citation type="submission" date="2021-08" db="EMBL/GenBank/DDBJ databases">
        <authorList>
            <person name="Gostincar C."/>
            <person name="Sun X."/>
            <person name="Song Z."/>
            <person name="Gunde-Cimerman N."/>
        </authorList>
    </citation>
    <scope>NUCLEOTIDE SEQUENCE</scope>
    <source>
        <strain evidence="1">EXF-9911</strain>
    </source>
</reference>
<dbReference type="AlphaFoldDB" id="A0A9P8DY35"/>
<dbReference type="EMBL" id="JAHFXF010001652">
    <property type="protein sequence ID" value="KAG9665105.1"/>
    <property type="molecule type" value="Genomic_DNA"/>
</dbReference>
<comment type="caution">
    <text evidence="1">The sequence shown here is derived from an EMBL/GenBank/DDBJ whole genome shotgun (WGS) entry which is preliminary data.</text>
</comment>
<protein>
    <recommendedName>
        <fullName evidence="3">Arrestin-like N-terminal domain-containing protein</fullName>
    </recommendedName>
</protein>
<gene>
    <name evidence="1" type="ORF">KCU76_g18527</name>
</gene>
<feature type="non-terminal residue" evidence="1">
    <location>
        <position position="427"/>
    </location>
</feature>